<dbReference type="EMBL" id="JBCGBO010000025">
    <property type="protein sequence ID" value="KAK9177238.1"/>
    <property type="molecule type" value="Genomic_DNA"/>
</dbReference>
<dbReference type="SUPFAM" id="SSF52047">
    <property type="entry name" value="RNI-like"/>
    <property type="match status" value="1"/>
</dbReference>
<organism evidence="4 5">
    <name type="scientific">Citrus x changshan-huyou</name>
    <dbReference type="NCBI Taxonomy" id="2935761"/>
    <lineage>
        <taxon>Eukaryota</taxon>
        <taxon>Viridiplantae</taxon>
        <taxon>Streptophyta</taxon>
        <taxon>Embryophyta</taxon>
        <taxon>Tracheophyta</taxon>
        <taxon>Spermatophyta</taxon>
        <taxon>Magnoliopsida</taxon>
        <taxon>eudicotyledons</taxon>
        <taxon>Gunneridae</taxon>
        <taxon>Pentapetalae</taxon>
        <taxon>rosids</taxon>
        <taxon>malvids</taxon>
        <taxon>Sapindales</taxon>
        <taxon>Rutaceae</taxon>
        <taxon>Aurantioideae</taxon>
        <taxon>Citrus</taxon>
    </lineage>
</organism>
<comment type="caution">
    <text evidence="4">The sequence shown here is derived from an EMBL/GenBank/DDBJ whole genome shotgun (WGS) entry which is preliminary data.</text>
</comment>
<dbReference type="PANTHER" id="PTHR33463:SF218">
    <property type="entry name" value="DISEASE RESISTANCE PROTEIN RPS2-LIKE"/>
    <property type="match status" value="1"/>
</dbReference>
<dbReference type="InterPro" id="IPR032675">
    <property type="entry name" value="LRR_dom_sf"/>
</dbReference>
<feature type="domain" description="Disease resistance protein At4g27190-like leucine-rich repeats" evidence="3">
    <location>
        <begin position="10"/>
        <end position="119"/>
    </location>
</feature>
<dbReference type="Pfam" id="PF23247">
    <property type="entry name" value="LRR_RPS2"/>
    <property type="match status" value="2"/>
</dbReference>
<keyword evidence="5" id="KW-1185">Reference proteome</keyword>
<dbReference type="Gene3D" id="3.80.10.10">
    <property type="entry name" value="Ribonuclease Inhibitor"/>
    <property type="match status" value="2"/>
</dbReference>
<reference evidence="4 5" key="1">
    <citation type="submission" date="2024-05" db="EMBL/GenBank/DDBJ databases">
        <title>Haplotype-resolved chromosome-level genome assembly of Huyou (Citrus changshanensis).</title>
        <authorList>
            <person name="Miao C."/>
            <person name="Chen W."/>
            <person name="Wu Y."/>
            <person name="Wang L."/>
            <person name="Zhao S."/>
            <person name="Grierson D."/>
            <person name="Xu C."/>
            <person name="Chen K."/>
        </authorList>
    </citation>
    <scope>NUCLEOTIDE SEQUENCE [LARGE SCALE GENOMIC DNA]</scope>
    <source>
        <strain evidence="4">01-14</strain>
        <tissue evidence="4">Leaf</tissue>
    </source>
</reference>
<accession>A0AAP0LLZ9</accession>
<keyword evidence="2" id="KW-0175">Coiled coil</keyword>
<feature type="domain" description="Disease resistance protein At4g27190-like leucine-rich repeats" evidence="3">
    <location>
        <begin position="176"/>
        <end position="325"/>
    </location>
</feature>
<feature type="coiled-coil region" evidence="2">
    <location>
        <begin position="184"/>
        <end position="211"/>
    </location>
</feature>
<evidence type="ECO:0000256" key="2">
    <source>
        <dbReference type="SAM" id="Coils"/>
    </source>
</evidence>
<dbReference type="AlphaFoldDB" id="A0AAP0LLZ9"/>
<gene>
    <name evidence="4" type="ORF">WN944_029257</name>
</gene>
<evidence type="ECO:0000259" key="3">
    <source>
        <dbReference type="Pfam" id="PF23247"/>
    </source>
</evidence>
<dbReference type="InterPro" id="IPR050905">
    <property type="entry name" value="Plant_NBS-LRR"/>
</dbReference>
<dbReference type="InterPro" id="IPR057135">
    <property type="entry name" value="At4g27190-like_LRR"/>
</dbReference>
<evidence type="ECO:0000313" key="5">
    <source>
        <dbReference type="Proteomes" id="UP001428341"/>
    </source>
</evidence>
<dbReference type="Proteomes" id="UP001428341">
    <property type="component" value="Unassembled WGS sequence"/>
</dbReference>
<evidence type="ECO:0000313" key="4">
    <source>
        <dbReference type="EMBL" id="KAK9177238.1"/>
    </source>
</evidence>
<keyword evidence="1" id="KW-0611">Plant defense</keyword>
<evidence type="ECO:0000256" key="1">
    <source>
        <dbReference type="ARBA" id="ARBA00022821"/>
    </source>
</evidence>
<dbReference type="PANTHER" id="PTHR33463">
    <property type="entry name" value="NB-ARC DOMAIN-CONTAINING PROTEIN-RELATED"/>
    <property type="match status" value="1"/>
</dbReference>
<name>A0AAP0LLZ9_9ROSI</name>
<protein>
    <recommendedName>
        <fullName evidence="3">Disease resistance protein At4g27190-like leucine-rich repeats domain-containing protein</fullName>
    </recommendedName>
</protein>
<sequence length="347" mass="39680">MKFLSLSRLIGCYNIVPSIDERGLNELNCLDVGDCEDLECIMDASKSLHGKSLSRLAKLNMWQLPELKWIWKAPAPHVISLQTLTELNVHRCNKLTYIFTLSQARSLKQLKSLDVSGCERLEYIVEAKFDHNEGGISVGDGNTMLALPLLRKLTLDDLPELTSFCSENYCSIWPALEKLRLEHCPNLTVNITELEANLQYLEEKLRVLKVGECFHLRDTIDNLLKHGLKNLETLRIEELGVQVVFQVEAIIAEGQENKLFPCLKSLWLENLRELQVLCHEGPTHNFSLQSLTYLRVDGCTMLRRLLSSTLARNLLQLEKLEIYNCWELEQIIAEDEDEDEDGSISNL</sequence>
<proteinExistence type="predicted"/>